<dbReference type="Proteomes" id="UP000505355">
    <property type="component" value="Chromosome"/>
</dbReference>
<feature type="domain" description="M23ase beta-sheet core" evidence="2">
    <location>
        <begin position="1012"/>
        <end position="1112"/>
    </location>
</feature>
<feature type="chain" id="PRO_5028832066" evidence="1">
    <location>
        <begin position="35"/>
        <end position="1188"/>
    </location>
</feature>
<evidence type="ECO:0000259" key="2">
    <source>
        <dbReference type="Pfam" id="PF01551"/>
    </source>
</evidence>
<organism evidence="4 5">
    <name type="scientific">Mucilaginibacter mali</name>
    <dbReference type="NCBI Taxonomy" id="2740462"/>
    <lineage>
        <taxon>Bacteria</taxon>
        <taxon>Pseudomonadati</taxon>
        <taxon>Bacteroidota</taxon>
        <taxon>Sphingobacteriia</taxon>
        <taxon>Sphingobacteriales</taxon>
        <taxon>Sphingobacteriaceae</taxon>
        <taxon>Mucilaginibacter</taxon>
    </lineage>
</organism>
<dbReference type="Gene3D" id="2.180.10.10">
    <property type="entry name" value="RHS repeat-associated core"/>
    <property type="match status" value="1"/>
</dbReference>
<keyword evidence="5" id="KW-1185">Reference proteome</keyword>
<gene>
    <name evidence="4" type="ORF">HQ865_19165</name>
</gene>
<dbReference type="InterPro" id="IPR022385">
    <property type="entry name" value="Rhs_assc_core"/>
</dbReference>
<protein>
    <submittedName>
        <fullName evidence="4">Peptidoglycan DD-metalloendopeptidase family protein</fullName>
    </submittedName>
</protein>
<feature type="signal peptide" evidence="1">
    <location>
        <begin position="1"/>
        <end position="34"/>
    </location>
</feature>
<accession>A0A7D4TWV4</accession>
<dbReference type="RefSeq" id="WP_173416453.1">
    <property type="nucleotide sequence ID" value="NZ_CP054139.1"/>
</dbReference>
<name>A0A7D4TWV4_9SPHI</name>
<dbReference type="EMBL" id="CP054139">
    <property type="protein sequence ID" value="QKJ31795.1"/>
    <property type="molecule type" value="Genomic_DNA"/>
</dbReference>
<dbReference type="InterPro" id="IPR050708">
    <property type="entry name" value="T6SS_VgrG/RHS"/>
</dbReference>
<dbReference type="InterPro" id="IPR016047">
    <property type="entry name" value="M23ase_b-sheet_dom"/>
</dbReference>
<reference evidence="4 5" key="1">
    <citation type="submission" date="2020-05" db="EMBL/GenBank/DDBJ databases">
        <title>Mucilaginibacter mali sp. nov.</title>
        <authorList>
            <person name="Kim H.S."/>
            <person name="Lee K.C."/>
            <person name="Suh M.K."/>
            <person name="Kim J.-S."/>
            <person name="Han K.-I."/>
            <person name="Eom M.K."/>
            <person name="Shin Y.K."/>
            <person name="Lee J.-S."/>
        </authorList>
    </citation>
    <scope>NUCLEOTIDE SEQUENCE [LARGE SCALE GENOMIC DNA]</scope>
    <source>
        <strain evidence="4 5">G2-14</strain>
    </source>
</reference>
<dbReference type="InterPro" id="IPR045619">
    <property type="entry name" value="DUF6443"/>
</dbReference>
<dbReference type="KEGG" id="mmab:HQ865_19165"/>
<evidence type="ECO:0000313" key="5">
    <source>
        <dbReference type="Proteomes" id="UP000505355"/>
    </source>
</evidence>
<dbReference type="Gene3D" id="2.70.70.10">
    <property type="entry name" value="Glucose Permease (Domain IIA)"/>
    <property type="match status" value="1"/>
</dbReference>
<evidence type="ECO:0000259" key="3">
    <source>
        <dbReference type="Pfam" id="PF20041"/>
    </source>
</evidence>
<dbReference type="NCBIfam" id="TIGR03696">
    <property type="entry name" value="Rhs_assc_core"/>
    <property type="match status" value="1"/>
</dbReference>
<evidence type="ECO:0000256" key="1">
    <source>
        <dbReference type="SAM" id="SignalP"/>
    </source>
</evidence>
<dbReference type="CDD" id="cd12797">
    <property type="entry name" value="M23_peptidase"/>
    <property type="match status" value="1"/>
</dbReference>
<dbReference type="SUPFAM" id="SSF51261">
    <property type="entry name" value="Duplicated hybrid motif"/>
    <property type="match status" value="1"/>
</dbReference>
<keyword evidence="1" id="KW-0732">Signal</keyword>
<dbReference type="PANTHER" id="PTHR32305:SF15">
    <property type="entry name" value="PROTEIN RHSA-RELATED"/>
    <property type="match status" value="1"/>
</dbReference>
<dbReference type="AlphaFoldDB" id="A0A7D4TWV4"/>
<feature type="domain" description="DUF6443" evidence="3">
    <location>
        <begin position="105"/>
        <end position="244"/>
    </location>
</feature>
<dbReference type="Pfam" id="PF20041">
    <property type="entry name" value="DUF6443"/>
    <property type="match status" value="1"/>
</dbReference>
<dbReference type="InterPro" id="IPR011055">
    <property type="entry name" value="Dup_hybrid_motif"/>
</dbReference>
<evidence type="ECO:0000313" key="4">
    <source>
        <dbReference type="EMBL" id="QKJ31795.1"/>
    </source>
</evidence>
<dbReference type="Pfam" id="PF01551">
    <property type="entry name" value="Peptidase_M23"/>
    <property type="match status" value="1"/>
</dbReference>
<dbReference type="PANTHER" id="PTHR32305">
    <property type="match status" value="1"/>
</dbReference>
<proteinExistence type="predicted"/>
<sequence length="1188" mass="129691">MKKCFRNIRCSGQIASCALLGLCFLLLFANGVNAQTYVPTGTMTGTPAAGSYYNSGGITLTNFSFTASSGNSLRIFVSPCVPLSVSLSSTQNYISTVVPRIAGFTTSSSLSSLTTCQAMQTVQYIDGLGRPMQTVQVKGNPDGSKDVIMAQAYDAFGREATKYLPYTTASGNPGSYRSDALNGTSGYSNSGQKTFYGTSGQNYKDMATPFAITGFEPSPLNRVVQQGAPGDAWQLGQHTSGVAYTSNDANTINFSTGAGYPAKRYTVSIDANGTRSLSDGGSYATSQLYVSITHDENYSGSGKAGTVEEYKDKEGHVVLKRTFNHNNTSGQDEALSTYYVYDDLGQLAFVLPPLADPDNGLSSAASQTTLNNLCYQYNYDERNRLVQKRLPGKDWEYIVYNQLDQLVLTQDGKQRGSNQWTVTKYDALGRTIITGLWNAGSAIAQSTLQASIYSAAQFDAKDNTANTSSYPTGYVIGSYPQTLSSTLMISYYDDYNIPNLPAAYTATSYSAMTRGLTTASRTAVLNADGSISSDMLWMVHYYDDEGRNVKTYQQHYLGGAFNTQNFDELATSYNFDNGVASTTRQHHTAAADGAISLTIANSYVYDHMGRKTETHEKINNGPDVTLSKNTFNEVGQLYTKSLHSASGGSFLQNVTYTYNERGWLKTSSAPLFATQLNYDDGSTPQWNGNIADQYWGTPGSLGKNYTYQYDALNRLTQGNSNTGYAETGISYDKAGNLLSLNRSGGANAATLSYDGYSGNQLTSIKNGTTQFRSYGTYDANGNAPSDGQGHGIDYNLFNLPRNIGGLNLSYTYDATGKKLRKISNGTVTEYISGIQYTGSVIDFVATEEGRVLNPTSSPNYEYTLTDHLGNSRVSFDSSHGGTAPTQVNDYYPFGLVASQPTTTSPPNKYLYNNKELQDGLNQYDYGARFYDPVIGRWTSVDPLAEEGKRWSPYAYCYDDPLGKIDIDGMIPWPLKGYAIVNKKDVTNGGWNLKNTLVRTSTFLEIRNIGTSPHVGIDYRASIGTPFYSLGNGVVSSIGAIKRGGAKGAKFIEIKYGNGDKIRFLHLSYINKDLKEGTPVYEGQELGKTGDTGAKFAHLHVDGKNKKGEMINPENRNYGTLTNEQFFVDYGGDYKSLPGYIDNGFKEFVPADPTELFLFQLEKTRQKMKDDSAQFEKMMKDILVPKLKP</sequence>